<name>A0A098B7R1_DESHA</name>
<dbReference type="AlphaFoldDB" id="A0A098B7R1"/>
<dbReference type="EMBL" id="LK996017">
    <property type="protein sequence ID" value="CDX04908.1"/>
    <property type="molecule type" value="Genomic_DNA"/>
</dbReference>
<organism evidence="1">
    <name type="scientific">Desulfitobacterium hafniense</name>
    <name type="common">Desulfitobacterium frappieri</name>
    <dbReference type="NCBI Taxonomy" id="49338"/>
    <lineage>
        <taxon>Bacteria</taxon>
        <taxon>Bacillati</taxon>
        <taxon>Bacillota</taxon>
        <taxon>Clostridia</taxon>
        <taxon>Eubacteriales</taxon>
        <taxon>Desulfitobacteriaceae</taxon>
        <taxon>Desulfitobacterium</taxon>
    </lineage>
</organism>
<accession>A0A098B7R1</accession>
<proteinExistence type="predicted"/>
<dbReference type="PATRIC" id="fig|49338.4.peg.5404"/>
<sequence length="108" mass="12392">MAIILLNDIEHYTSGTATIHKVVGTPQKITLWFKFANEKIIRENYRLSNQEEYAKFKEAVNAILGETPRQLDTDTLVGRTCYVEIEERPWKEGQNWTGVAKVLPVPSE</sequence>
<protein>
    <submittedName>
        <fullName evidence="1">Uncharacterized protein</fullName>
    </submittedName>
</protein>
<gene>
    <name evidence="1" type="ORF">DPCES_5022</name>
</gene>
<reference evidence="1" key="1">
    <citation type="submission" date="2014-07" db="EMBL/GenBank/DDBJ databases">
        <authorList>
            <person name="Hornung V.Bastian."/>
        </authorList>
    </citation>
    <scope>NUCLEOTIDE SEQUENCE</scope>
    <source>
        <strain evidence="1">PCE-S</strain>
    </source>
</reference>
<evidence type="ECO:0000313" key="1">
    <source>
        <dbReference type="EMBL" id="CDX04908.1"/>
    </source>
</evidence>
<dbReference type="RefSeq" id="WP_208926520.1">
    <property type="nucleotide sequence ID" value="NZ_LK996017.1"/>
</dbReference>